<dbReference type="AlphaFoldDB" id="A0A915JMR4"/>
<organism evidence="2 3">
    <name type="scientific">Romanomermis culicivorax</name>
    <name type="common">Nematode worm</name>
    <dbReference type="NCBI Taxonomy" id="13658"/>
    <lineage>
        <taxon>Eukaryota</taxon>
        <taxon>Metazoa</taxon>
        <taxon>Ecdysozoa</taxon>
        <taxon>Nematoda</taxon>
        <taxon>Enoplea</taxon>
        <taxon>Dorylaimia</taxon>
        <taxon>Mermithida</taxon>
        <taxon>Mermithoidea</taxon>
        <taxon>Mermithidae</taxon>
        <taxon>Romanomermis</taxon>
    </lineage>
</organism>
<dbReference type="WBParaSite" id="nRc.2.0.1.t27470-RA">
    <property type="protein sequence ID" value="nRc.2.0.1.t27470-RA"/>
    <property type="gene ID" value="nRc.2.0.1.g27470"/>
</dbReference>
<sequence>MSKGKKRKSDCQESECRWREEPEKKERDEKRERSRERWQEEEKGEKDTKEGRKSSSRKRVPAYFQQDGHLDVSYSSQAPSLDRARNDECYRLSSRFLIYYRIKQVCQRSIIGKRYGATFLTVSIGTLSDNAWRPLLPPILDSTGNANAATHIDPAHMERTKLRGDGDTRHPTAAAGHKDQHGQTYFNNKYHTNFGSKSRQPKARRIQSFGILSPYGQIIPKALGGKQNLQNGLCHNFLVKKQMDGVVFA</sequence>
<evidence type="ECO:0000313" key="2">
    <source>
        <dbReference type="Proteomes" id="UP000887565"/>
    </source>
</evidence>
<dbReference type="Proteomes" id="UP000887565">
    <property type="component" value="Unplaced"/>
</dbReference>
<feature type="compositionally biased region" description="Basic and acidic residues" evidence="1">
    <location>
        <begin position="9"/>
        <end position="53"/>
    </location>
</feature>
<evidence type="ECO:0000256" key="1">
    <source>
        <dbReference type="SAM" id="MobiDB-lite"/>
    </source>
</evidence>
<keyword evidence="2" id="KW-1185">Reference proteome</keyword>
<name>A0A915JMR4_ROMCU</name>
<accession>A0A915JMR4</accession>
<evidence type="ECO:0000313" key="3">
    <source>
        <dbReference type="WBParaSite" id="nRc.2.0.1.t27470-RA"/>
    </source>
</evidence>
<reference evidence="3" key="1">
    <citation type="submission" date="2022-11" db="UniProtKB">
        <authorList>
            <consortium name="WormBaseParasite"/>
        </authorList>
    </citation>
    <scope>IDENTIFICATION</scope>
</reference>
<protein>
    <submittedName>
        <fullName evidence="3">Uncharacterized protein</fullName>
    </submittedName>
</protein>
<proteinExistence type="predicted"/>
<feature type="region of interest" description="Disordered" evidence="1">
    <location>
        <begin position="1"/>
        <end position="60"/>
    </location>
</feature>